<gene>
    <name evidence="6" type="ORF">SAMN04487966_10349</name>
</gene>
<dbReference type="InterPro" id="IPR015421">
    <property type="entry name" value="PyrdxlP-dep_Trfase_major"/>
</dbReference>
<comment type="cofactor">
    <cofactor evidence="1">
        <name>pyridoxal 5'-phosphate</name>
        <dbReference type="ChEBI" id="CHEBI:597326"/>
    </cofactor>
</comment>
<dbReference type="SUPFAM" id="SSF53383">
    <property type="entry name" value="PLP-dependent transferases"/>
    <property type="match status" value="1"/>
</dbReference>
<dbReference type="PANTHER" id="PTHR42790:SF19">
    <property type="entry name" value="KYNURENINE_ALPHA-AMINOADIPATE AMINOTRANSFERASE, MITOCHONDRIAL"/>
    <property type="match status" value="1"/>
</dbReference>
<dbReference type="AlphaFoldDB" id="A0A1I7MIP9"/>
<dbReference type="GO" id="GO:0008483">
    <property type="term" value="F:transaminase activity"/>
    <property type="evidence" value="ECO:0007669"/>
    <property type="project" value="UniProtKB-KW"/>
</dbReference>
<keyword evidence="4" id="KW-0663">Pyridoxal phosphate</keyword>
<evidence type="ECO:0000256" key="3">
    <source>
        <dbReference type="ARBA" id="ARBA00022679"/>
    </source>
</evidence>
<dbReference type="Pfam" id="PF00155">
    <property type="entry name" value="Aminotran_1_2"/>
    <property type="match status" value="1"/>
</dbReference>
<evidence type="ECO:0000256" key="1">
    <source>
        <dbReference type="ARBA" id="ARBA00001933"/>
    </source>
</evidence>
<evidence type="ECO:0000256" key="2">
    <source>
        <dbReference type="ARBA" id="ARBA00022576"/>
    </source>
</evidence>
<evidence type="ECO:0000256" key="4">
    <source>
        <dbReference type="ARBA" id="ARBA00022898"/>
    </source>
</evidence>
<dbReference type="Proteomes" id="UP000198881">
    <property type="component" value="Unassembled WGS sequence"/>
</dbReference>
<accession>A0A1I7MIP9</accession>
<dbReference type="PANTHER" id="PTHR42790">
    <property type="entry name" value="AMINOTRANSFERASE"/>
    <property type="match status" value="1"/>
</dbReference>
<dbReference type="GO" id="GO:1901605">
    <property type="term" value="P:alpha-amino acid metabolic process"/>
    <property type="evidence" value="ECO:0007669"/>
    <property type="project" value="TreeGrafter"/>
</dbReference>
<dbReference type="InterPro" id="IPR015424">
    <property type="entry name" value="PyrdxlP-dep_Trfase"/>
</dbReference>
<keyword evidence="6" id="KW-0238">DNA-binding</keyword>
<keyword evidence="2 6" id="KW-0032">Aminotransferase</keyword>
<dbReference type="GO" id="GO:0030170">
    <property type="term" value="F:pyridoxal phosphate binding"/>
    <property type="evidence" value="ECO:0007669"/>
    <property type="project" value="InterPro"/>
</dbReference>
<evidence type="ECO:0000313" key="7">
    <source>
        <dbReference type="Proteomes" id="UP000198881"/>
    </source>
</evidence>
<dbReference type="OrthoDB" id="199743at2"/>
<dbReference type="InterPro" id="IPR050859">
    <property type="entry name" value="Class-I_PLP-dep_aminotransf"/>
</dbReference>
<dbReference type="EMBL" id="FPCG01000003">
    <property type="protein sequence ID" value="SFV21802.1"/>
    <property type="molecule type" value="Genomic_DNA"/>
</dbReference>
<dbReference type="STRING" id="574650.SAMN04487966_10349"/>
<dbReference type="CDD" id="cd00609">
    <property type="entry name" value="AAT_like"/>
    <property type="match status" value="1"/>
</dbReference>
<keyword evidence="3 6" id="KW-0808">Transferase</keyword>
<feature type="domain" description="Aminotransferase class I/classII large" evidence="5">
    <location>
        <begin position="39"/>
        <end position="395"/>
    </location>
</feature>
<name>A0A1I7MIP9_9MICC</name>
<protein>
    <submittedName>
        <fullName evidence="6">DNA-binding transcriptional regulator, MocR family, contains an aminotransferase domain</fullName>
    </submittedName>
</protein>
<dbReference type="Gene3D" id="3.40.640.10">
    <property type="entry name" value="Type I PLP-dependent aspartate aminotransferase-like (Major domain)"/>
    <property type="match status" value="1"/>
</dbReference>
<sequence length="406" mass="43864">MTLVQNPSTFLSDRARGVRQSAVRDVFDLAMTPGLISLAGGNPWLDDLPLYELGQIAQELVAQQGQVSLQYGTGQGTPEMRQAACTVMAADGIPDADPDLVTITPGSQAGIDTAARMLGNPGDVVVVEDPSFVGALNTFNTWELDAVATPTDEHGLIPEGLRETLQRLRREGRRIAFLYTIPSFANPSGALLPADRRDEVAQICREAGVLIVEDNPYGQLAFGADPVPPIAAKHRDQVIYLSTMSKIFSPGVRVGWALCPPALQRAFYLSAESAYIHASILSQMLATAFVTHCDWTGHVQRATAEYQVRADALVDQLRQELDPAITFIQPQGGFFLWGTLPQGADTLPLMHEAAEQGVVFVPGGAFSPDDVPHPTFRLAYSFVPGEQLREGVRRLAPVLNGALNRL</sequence>
<dbReference type="RefSeq" id="WP_091695536.1">
    <property type="nucleotide sequence ID" value="NZ_FPCG01000003.1"/>
</dbReference>
<keyword evidence="7" id="KW-1185">Reference proteome</keyword>
<organism evidence="6 7">
    <name type="scientific">Micrococcus terreus</name>
    <dbReference type="NCBI Taxonomy" id="574650"/>
    <lineage>
        <taxon>Bacteria</taxon>
        <taxon>Bacillati</taxon>
        <taxon>Actinomycetota</taxon>
        <taxon>Actinomycetes</taxon>
        <taxon>Micrococcales</taxon>
        <taxon>Micrococcaceae</taxon>
        <taxon>Micrococcus</taxon>
    </lineage>
</organism>
<dbReference type="InterPro" id="IPR015422">
    <property type="entry name" value="PyrdxlP-dep_Trfase_small"/>
</dbReference>
<evidence type="ECO:0000313" key="6">
    <source>
        <dbReference type="EMBL" id="SFV21802.1"/>
    </source>
</evidence>
<dbReference type="GO" id="GO:0003677">
    <property type="term" value="F:DNA binding"/>
    <property type="evidence" value="ECO:0007669"/>
    <property type="project" value="UniProtKB-KW"/>
</dbReference>
<dbReference type="Gene3D" id="3.90.1150.10">
    <property type="entry name" value="Aspartate Aminotransferase, domain 1"/>
    <property type="match status" value="1"/>
</dbReference>
<evidence type="ECO:0000259" key="5">
    <source>
        <dbReference type="Pfam" id="PF00155"/>
    </source>
</evidence>
<proteinExistence type="predicted"/>
<dbReference type="InterPro" id="IPR004839">
    <property type="entry name" value="Aminotransferase_I/II_large"/>
</dbReference>
<reference evidence="6 7" key="1">
    <citation type="submission" date="2016-10" db="EMBL/GenBank/DDBJ databases">
        <authorList>
            <person name="de Groot N.N."/>
        </authorList>
    </citation>
    <scope>NUCLEOTIDE SEQUENCE [LARGE SCALE GENOMIC DNA]</scope>
    <source>
        <strain evidence="6 7">CGMCC 1.7054</strain>
    </source>
</reference>